<keyword evidence="1" id="KW-0812">Transmembrane</keyword>
<feature type="transmembrane region" description="Helical" evidence="1">
    <location>
        <begin position="12"/>
        <end position="29"/>
    </location>
</feature>
<dbReference type="EMBL" id="JAERTZ010000025">
    <property type="protein sequence ID" value="MBL1378013.1"/>
    <property type="molecule type" value="Genomic_DNA"/>
</dbReference>
<evidence type="ECO:0000256" key="1">
    <source>
        <dbReference type="SAM" id="Phobius"/>
    </source>
</evidence>
<keyword evidence="3" id="KW-1185">Reference proteome</keyword>
<comment type="caution">
    <text evidence="2">The sequence shown here is derived from an EMBL/GenBank/DDBJ whole genome shotgun (WGS) entry which is preliminary data.</text>
</comment>
<dbReference type="Proteomes" id="UP000638570">
    <property type="component" value="Unassembled WGS sequence"/>
</dbReference>
<keyword evidence="1" id="KW-1133">Transmembrane helix</keyword>
<organism evidence="2 3">
    <name type="scientific">Zobellella iuensis</name>
    <dbReference type="NCBI Taxonomy" id="2803811"/>
    <lineage>
        <taxon>Bacteria</taxon>
        <taxon>Pseudomonadati</taxon>
        <taxon>Pseudomonadota</taxon>
        <taxon>Gammaproteobacteria</taxon>
        <taxon>Aeromonadales</taxon>
        <taxon>Aeromonadaceae</taxon>
        <taxon>Zobellella</taxon>
    </lineage>
</organism>
<evidence type="ECO:0000313" key="2">
    <source>
        <dbReference type="EMBL" id="MBL1378013.1"/>
    </source>
</evidence>
<accession>A0ABS1QT21</accession>
<gene>
    <name evidence="2" type="ORF">JKV55_11825</name>
</gene>
<sequence length="124" mass="13498">MSLKEKFESHPVVWGLTLVVVGFVAGFGASEALSLKLVSANNPVSQVQCVVEGVESLSKTHHERVMALQQEIVRLEAKASDERIIGSYQREYKAAADRLREDVSTERAVLDSSLAGLALKCRSA</sequence>
<evidence type="ECO:0008006" key="4">
    <source>
        <dbReference type="Google" id="ProtNLM"/>
    </source>
</evidence>
<dbReference type="RefSeq" id="WP_202085542.1">
    <property type="nucleotide sequence ID" value="NZ_JAERTZ010000025.1"/>
</dbReference>
<reference evidence="3" key="1">
    <citation type="submission" date="2021-01" db="EMBL/GenBank/DDBJ databases">
        <title>Genome public.</title>
        <authorList>
            <person name="Liu C."/>
            <person name="Sun Q."/>
        </authorList>
    </citation>
    <scope>NUCLEOTIDE SEQUENCE [LARGE SCALE GENOMIC DNA]</scope>
    <source>
        <strain evidence="3">CGMCC 1.18722</strain>
    </source>
</reference>
<evidence type="ECO:0000313" key="3">
    <source>
        <dbReference type="Proteomes" id="UP000638570"/>
    </source>
</evidence>
<keyword evidence="1" id="KW-0472">Membrane</keyword>
<protein>
    <recommendedName>
        <fullName evidence="4">TMhelix containing protein</fullName>
    </recommendedName>
</protein>
<name>A0ABS1QT21_9GAMM</name>
<proteinExistence type="predicted"/>